<dbReference type="InterPro" id="IPR008242">
    <property type="entry name" value="Chor_mutase/pphenate_deHydtase"/>
</dbReference>
<comment type="catalytic activity">
    <reaction evidence="8 10">
        <text>prephenate + H(+) = 3-phenylpyruvate + CO2 + H2O</text>
        <dbReference type="Rhea" id="RHEA:21648"/>
        <dbReference type="ChEBI" id="CHEBI:15377"/>
        <dbReference type="ChEBI" id="CHEBI:15378"/>
        <dbReference type="ChEBI" id="CHEBI:16526"/>
        <dbReference type="ChEBI" id="CHEBI:18005"/>
        <dbReference type="ChEBI" id="CHEBI:29934"/>
        <dbReference type="EC" id="4.2.1.51"/>
    </reaction>
</comment>
<dbReference type="GO" id="GO:0005737">
    <property type="term" value="C:cytoplasm"/>
    <property type="evidence" value="ECO:0007669"/>
    <property type="project" value="TreeGrafter"/>
</dbReference>
<dbReference type="Gene3D" id="3.40.190.10">
    <property type="entry name" value="Periplasmic binding protein-like II"/>
    <property type="match status" value="2"/>
</dbReference>
<dbReference type="Gene3D" id="3.30.70.260">
    <property type="match status" value="1"/>
</dbReference>
<dbReference type="GO" id="GO:0009094">
    <property type="term" value="P:L-phenylalanine biosynthetic process"/>
    <property type="evidence" value="ECO:0007669"/>
    <property type="project" value="UniProtKB-UniPathway"/>
</dbReference>
<dbReference type="CDD" id="cd04905">
    <property type="entry name" value="ACT_CM-PDT"/>
    <property type="match status" value="1"/>
</dbReference>
<evidence type="ECO:0000313" key="14">
    <source>
        <dbReference type="Proteomes" id="UP000295416"/>
    </source>
</evidence>
<dbReference type="InterPro" id="IPR001086">
    <property type="entry name" value="Preph_deHydtase"/>
</dbReference>
<dbReference type="InterPro" id="IPR002912">
    <property type="entry name" value="ACT_dom"/>
</dbReference>
<protein>
    <recommendedName>
        <fullName evidence="3 10">Prephenate dehydratase</fullName>
        <shortName evidence="10">PDT</shortName>
        <ecNumber evidence="2 10">4.2.1.51</ecNumber>
    </recommendedName>
</protein>
<gene>
    <name evidence="10" type="primary">pheA</name>
    <name evidence="13" type="ORF">EV207_10895</name>
</gene>
<sequence length="293" mass="32724">MPEKVAYLGPQGTFTEMAAKAVFKKEELTPYPTIPNCMEAVNKEEAQYAVVPIENAIEGSVNLTMDYLYHKELLTIVGEVTIPISQHLMVHPNRQDTWKDIDVVYSHPQAIAQSHHFLKENFPKAKISYTNSTAAAAEWIKSHPEENAAAVGNTLAGCKYGLSIVEQDVHDYQNNHTRFVILSQKPTDFQAGPHERYKTTLMITLPSDYPGALHQVLSAFMWRKINMSKIESRPTKTGLGNYFFIIDVDMKMDDVLLPGVKSELEALGCQVNIIGSYPCYVVKDVLKSCGSAV</sequence>
<dbReference type="PROSITE" id="PS00858">
    <property type="entry name" value="PREPHENATE_DEHYDR_2"/>
    <property type="match status" value="1"/>
</dbReference>
<evidence type="ECO:0000256" key="2">
    <source>
        <dbReference type="ARBA" id="ARBA00013147"/>
    </source>
</evidence>
<evidence type="ECO:0000256" key="8">
    <source>
        <dbReference type="ARBA" id="ARBA00047848"/>
    </source>
</evidence>
<evidence type="ECO:0000256" key="10">
    <source>
        <dbReference type="RuleBase" id="RU361254"/>
    </source>
</evidence>
<reference evidence="13 14" key="1">
    <citation type="submission" date="2019-03" db="EMBL/GenBank/DDBJ databases">
        <title>Genomic Encyclopedia of Type Strains, Phase IV (KMG-IV): sequencing the most valuable type-strain genomes for metagenomic binning, comparative biology and taxonomic classification.</title>
        <authorList>
            <person name="Goeker M."/>
        </authorList>
    </citation>
    <scope>NUCLEOTIDE SEQUENCE [LARGE SCALE GENOMIC DNA]</scope>
    <source>
        <strain evidence="13 14">DSM 19377</strain>
    </source>
</reference>
<dbReference type="SUPFAM" id="SSF55021">
    <property type="entry name" value="ACT-like"/>
    <property type="match status" value="1"/>
</dbReference>
<evidence type="ECO:0000256" key="7">
    <source>
        <dbReference type="ARBA" id="ARBA00023239"/>
    </source>
</evidence>
<comment type="caution">
    <text evidence="13">The sequence shown here is derived from an EMBL/GenBank/DDBJ whole genome shotgun (WGS) entry which is preliminary data.</text>
</comment>
<dbReference type="AlphaFoldDB" id="A0A4R2P4W6"/>
<evidence type="ECO:0000313" key="13">
    <source>
        <dbReference type="EMBL" id="TCP29803.1"/>
    </source>
</evidence>
<keyword evidence="14" id="KW-1185">Reference proteome</keyword>
<keyword evidence="7 10" id="KW-0456">Lyase</keyword>
<dbReference type="PANTHER" id="PTHR21022:SF19">
    <property type="entry name" value="PREPHENATE DEHYDRATASE-RELATED"/>
    <property type="match status" value="1"/>
</dbReference>
<name>A0A4R2P4W6_9BACL</name>
<dbReference type="Proteomes" id="UP000295416">
    <property type="component" value="Unassembled WGS sequence"/>
</dbReference>
<feature type="domain" description="ACT" evidence="12">
    <location>
        <begin position="201"/>
        <end position="278"/>
    </location>
</feature>
<proteinExistence type="predicted"/>
<dbReference type="EMBL" id="SLXK01000008">
    <property type="protein sequence ID" value="TCP29803.1"/>
    <property type="molecule type" value="Genomic_DNA"/>
</dbReference>
<dbReference type="PANTHER" id="PTHR21022">
    <property type="entry name" value="PREPHENATE DEHYDRATASE P PROTEIN"/>
    <property type="match status" value="1"/>
</dbReference>
<evidence type="ECO:0000256" key="9">
    <source>
        <dbReference type="PIRSR" id="PIRSR001500-2"/>
    </source>
</evidence>
<evidence type="ECO:0000256" key="4">
    <source>
        <dbReference type="ARBA" id="ARBA00022605"/>
    </source>
</evidence>
<dbReference type="InterPro" id="IPR018528">
    <property type="entry name" value="Preph_deHydtase_CS"/>
</dbReference>
<evidence type="ECO:0000259" key="12">
    <source>
        <dbReference type="PROSITE" id="PS51671"/>
    </source>
</evidence>
<evidence type="ECO:0000256" key="3">
    <source>
        <dbReference type="ARBA" id="ARBA00021872"/>
    </source>
</evidence>
<dbReference type="UniPathway" id="UPA00121">
    <property type="reaction ID" value="UER00345"/>
</dbReference>
<dbReference type="NCBIfam" id="NF008865">
    <property type="entry name" value="PRK11898.1"/>
    <property type="match status" value="1"/>
</dbReference>
<evidence type="ECO:0000259" key="11">
    <source>
        <dbReference type="PROSITE" id="PS51171"/>
    </source>
</evidence>
<feature type="site" description="Essential for prephenate dehydratase activity" evidence="9">
    <location>
        <position position="177"/>
    </location>
</feature>
<dbReference type="FunFam" id="3.40.190.10:FF:000064">
    <property type="entry name" value="Prephenate dehydratase"/>
    <property type="match status" value="1"/>
</dbReference>
<dbReference type="Pfam" id="PF01842">
    <property type="entry name" value="ACT"/>
    <property type="match status" value="1"/>
</dbReference>
<dbReference type="FunFam" id="3.40.190.10:FF:000034">
    <property type="entry name" value="Chorismate mutase/prephenate dehydratase"/>
    <property type="match status" value="1"/>
</dbReference>
<comment type="pathway">
    <text evidence="1 10">Amino-acid biosynthesis; L-phenylalanine biosynthesis; phenylpyruvate from prephenate: step 1/1.</text>
</comment>
<dbReference type="CDD" id="cd13633">
    <property type="entry name" value="PBP2_Sa-PDT_like"/>
    <property type="match status" value="1"/>
</dbReference>
<keyword evidence="5 10" id="KW-0057">Aromatic amino acid biosynthesis</keyword>
<dbReference type="PROSITE" id="PS00857">
    <property type="entry name" value="PREPHENATE_DEHYDR_1"/>
    <property type="match status" value="1"/>
</dbReference>
<dbReference type="PROSITE" id="PS51671">
    <property type="entry name" value="ACT"/>
    <property type="match status" value="1"/>
</dbReference>
<dbReference type="PROSITE" id="PS51171">
    <property type="entry name" value="PREPHENATE_DEHYDR_3"/>
    <property type="match status" value="1"/>
</dbReference>
<dbReference type="InterPro" id="IPR045865">
    <property type="entry name" value="ACT-like_dom_sf"/>
</dbReference>
<dbReference type="GO" id="GO:0004664">
    <property type="term" value="F:prephenate dehydratase activity"/>
    <property type="evidence" value="ECO:0007669"/>
    <property type="project" value="UniProtKB-UniRule"/>
</dbReference>
<dbReference type="FunFam" id="3.30.70.260:FF:000012">
    <property type="entry name" value="Prephenate dehydratase"/>
    <property type="match status" value="1"/>
</dbReference>
<keyword evidence="4 10" id="KW-0028">Amino-acid biosynthesis</keyword>
<evidence type="ECO:0000256" key="1">
    <source>
        <dbReference type="ARBA" id="ARBA00004741"/>
    </source>
</evidence>
<organism evidence="13 14">
    <name type="scientific">Scopulibacillus darangshiensis</name>
    <dbReference type="NCBI Taxonomy" id="442528"/>
    <lineage>
        <taxon>Bacteria</taxon>
        <taxon>Bacillati</taxon>
        <taxon>Bacillota</taxon>
        <taxon>Bacilli</taxon>
        <taxon>Bacillales</taxon>
        <taxon>Sporolactobacillaceae</taxon>
        <taxon>Scopulibacillus</taxon>
    </lineage>
</organism>
<evidence type="ECO:0000256" key="5">
    <source>
        <dbReference type="ARBA" id="ARBA00023141"/>
    </source>
</evidence>
<dbReference type="SUPFAM" id="SSF53850">
    <property type="entry name" value="Periplasmic binding protein-like II"/>
    <property type="match status" value="1"/>
</dbReference>
<evidence type="ECO:0000256" key="6">
    <source>
        <dbReference type="ARBA" id="ARBA00023222"/>
    </source>
</evidence>
<keyword evidence="6 10" id="KW-0584">Phenylalanine biosynthesis</keyword>
<feature type="domain" description="Prephenate dehydratase" evidence="11">
    <location>
        <begin position="4"/>
        <end position="184"/>
    </location>
</feature>
<dbReference type="Pfam" id="PF00800">
    <property type="entry name" value="PDT"/>
    <property type="match status" value="1"/>
</dbReference>
<dbReference type="PIRSF" id="PIRSF001500">
    <property type="entry name" value="Chor_mut_pdt_Ppr"/>
    <property type="match status" value="1"/>
</dbReference>
<accession>A0A4R2P4W6</accession>
<dbReference type="EC" id="4.2.1.51" evidence="2 10"/>